<gene>
    <name evidence="3" type="ORF">HMPREF2137_05030</name>
</gene>
<evidence type="ECO:0000313" key="3">
    <source>
        <dbReference type="EMBL" id="KGF35214.1"/>
    </source>
</evidence>
<evidence type="ECO:0000256" key="1">
    <source>
        <dbReference type="PROSITE-ProRule" id="PRU00339"/>
    </source>
</evidence>
<dbReference type="InterPro" id="IPR011990">
    <property type="entry name" value="TPR-like_helical_dom_sf"/>
</dbReference>
<dbReference type="SMART" id="SM00028">
    <property type="entry name" value="TPR"/>
    <property type="match status" value="1"/>
</dbReference>
<dbReference type="InterPro" id="IPR025738">
    <property type="entry name" value="BatD"/>
</dbReference>
<dbReference type="PANTHER" id="PTHR40940:SF2">
    <property type="entry name" value="BATD"/>
    <property type="match status" value="1"/>
</dbReference>
<dbReference type="PROSITE" id="PS50293">
    <property type="entry name" value="TPR_REGION"/>
    <property type="match status" value="1"/>
</dbReference>
<dbReference type="AlphaFoldDB" id="A0A096BPT0"/>
<dbReference type="PANTHER" id="PTHR40940">
    <property type="entry name" value="PROTEIN BATD-RELATED"/>
    <property type="match status" value="1"/>
</dbReference>
<dbReference type="Gene3D" id="1.25.40.10">
    <property type="entry name" value="Tetratricopeptide repeat domain"/>
    <property type="match status" value="1"/>
</dbReference>
<dbReference type="Pfam" id="PF13432">
    <property type="entry name" value="TPR_16"/>
    <property type="match status" value="1"/>
</dbReference>
<name>A0A096BPT0_9BACT</name>
<dbReference type="EMBL" id="JRNN01000054">
    <property type="protein sequence ID" value="KGF35214.1"/>
    <property type="molecule type" value="Genomic_DNA"/>
</dbReference>
<dbReference type="SUPFAM" id="SSF48452">
    <property type="entry name" value="TPR-like"/>
    <property type="match status" value="1"/>
</dbReference>
<protein>
    <submittedName>
        <fullName evidence="3">Aerotolerance regulator BatD</fullName>
    </submittedName>
</protein>
<feature type="transmembrane region" description="Helical" evidence="2">
    <location>
        <begin position="467"/>
        <end position="485"/>
    </location>
</feature>
<evidence type="ECO:0000313" key="4">
    <source>
        <dbReference type="Proteomes" id="UP000029556"/>
    </source>
</evidence>
<dbReference type="Pfam" id="PF13584">
    <property type="entry name" value="BatD"/>
    <property type="match status" value="3"/>
</dbReference>
<dbReference type="RefSeq" id="WP_081941856.1">
    <property type="nucleotide sequence ID" value="NZ_JRNN01000054.1"/>
</dbReference>
<feature type="transmembrane region" description="Helical" evidence="2">
    <location>
        <begin position="626"/>
        <end position="644"/>
    </location>
</feature>
<keyword evidence="2" id="KW-0472">Membrane</keyword>
<proteinExistence type="predicted"/>
<dbReference type="InterPro" id="IPR019734">
    <property type="entry name" value="TPR_rpt"/>
</dbReference>
<feature type="transmembrane region" description="Helical" evidence="2">
    <location>
        <begin position="778"/>
        <end position="798"/>
    </location>
</feature>
<accession>A0A096BPT0</accession>
<evidence type="ECO:0000256" key="2">
    <source>
        <dbReference type="SAM" id="Phobius"/>
    </source>
</evidence>
<dbReference type="PROSITE" id="PS50005">
    <property type="entry name" value="TPR"/>
    <property type="match status" value="1"/>
</dbReference>
<reference evidence="3 4" key="1">
    <citation type="submission" date="2014-07" db="EMBL/GenBank/DDBJ databases">
        <authorList>
            <person name="McCorrison J."/>
            <person name="Sanka R."/>
            <person name="Torralba M."/>
            <person name="Gillis M."/>
            <person name="Haft D.H."/>
            <person name="Methe B."/>
            <person name="Sutton G."/>
            <person name="Nelson K.E."/>
        </authorList>
    </citation>
    <scope>NUCLEOTIDE SEQUENCE [LARGE SCALE GENOMIC DNA]</scope>
    <source>
        <strain evidence="3 4">DNF00853</strain>
    </source>
</reference>
<feature type="transmembrane region" description="Helical" evidence="2">
    <location>
        <begin position="749"/>
        <end position="769"/>
    </location>
</feature>
<keyword evidence="2" id="KW-0812">Transmembrane</keyword>
<keyword evidence="2" id="KW-1133">Transmembrane helix</keyword>
<dbReference type="Gene3D" id="2.30.30.40">
    <property type="entry name" value="SH3 Domains"/>
    <property type="match status" value="1"/>
</dbReference>
<feature type="repeat" description="TPR" evidence="1">
    <location>
        <begin position="674"/>
        <end position="707"/>
    </location>
</feature>
<comment type="caution">
    <text evidence="3">The sequence shown here is derived from an EMBL/GenBank/DDBJ whole genome shotgun (WGS) entry which is preliminary data.</text>
</comment>
<dbReference type="Proteomes" id="UP000029556">
    <property type="component" value="Unassembled WGS sequence"/>
</dbReference>
<keyword evidence="1" id="KW-0802">TPR repeat</keyword>
<organism evidence="3 4">
    <name type="scientific">Hoylesella buccalis DNF00853</name>
    <dbReference type="NCBI Taxonomy" id="1401074"/>
    <lineage>
        <taxon>Bacteria</taxon>
        <taxon>Pseudomonadati</taxon>
        <taxon>Bacteroidota</taxon>
        <taxon>Bacteroidia</taxon>
        <taxon>Bacteroidales</taxon>
        <taxon>Prevotellaceae</taxon>
        <taxon>Hoylesella</taxon>
    </lineage>
</organism>
<sequence>MNKKRMKQYLNYIFITILIGTLCPLVGNAQSITVSVPSHVSVGENFRLSYTINTQEVDDFRAGNIPDAIEVIAGPYTSSQSSFQMVNGHTSSSSSITYTYTLYASKNGTYTIPAARARINGKTITSRAVKVTVSGTARQNNGAPQMHDDYAGEAQMRKAGSKISGNDLFIKVSANKRRVHEQEPILLTYKVYTLVDLTQLEGKMPDLTGFHTQEIKLPQQKNFHVEKVNGKNYRCVTWSQYVMYPQVTGKLEIPSITFKGIVVQQNRAVDPFEAFFNGGSGYVEVKRNIVAPGLTVQVDPLPKRPSDFSGGVGKFNLSASVNHTEVKAGEPISLRVVVGGVGNLKLIKQPDVAFPKDFDKYDAKITDKTKLTANGVEGNMIYDILAVPRNQGQYDIPPIAFTYYDTGLNGYKTIKTQAFKINVKKGDGKGSSVADYRQEKANDIRGLKLQKVRMHRVDEFFFGSPQYWVSLLVPLLAFIILLVVFRKRALDHADIVKMRGKKANKVATRRLKKARNLMEHNKQAEFYDEVLHALWGYVSDKLNMPVEQLTRENIADNLLQQAVDSKTIDTFISALDECEFERYAPGDPSGNMNKTIDSAMTAIMEIENVMKTSSKHKNNSTVHSKTFLFCVLMVFVSLSASAITKENADTEYKRGNYQQAIKDYEELLKKGVNADLYYNLGNAYYRTDNITQAILAYERALMLSPGDDDIRFNLQFATSKTIDKITPESEMFFVTWYHSLVNFTSVDNWAVMAIASIVLVLLLVLMFLFGPNELLRKIGFYGGCLFFILFVFCNFFAYQQKNNLQNRTAAIVIAPSVAVKKTPANGSADEFVIHEGTKVDITDKGLKDWRGIRLADGREGWLQTRQIEEI</sequence>